<dbReference type="RefSeq" id="WP_183475894.1">
    <property type="nucleotide sequence ID" value="NZ_JACHWX010000004.1"/>
</dbReference>
<evidence type="ECO:0000313" key="2">
    <source>
        <dbReference type="EMBL" id="MBB3055419.1"/>
    </source>
</evidence>
<keyword evidence="1" id="KW-1133">Transmembrane helix</keyword>
<organism evidence="2 3">
    <name type="scientific">Mucilaginibacter gotjawali</name>
    <dbReference type="NCBI Taxonomy" id="1550579"/>
    <lineage>
        <taxon>Bacteria</taxon>
        <taxon>Pseudomonadati</taxon>
        <taxon>Bacteroidota</taxon>
        <taxon>Sphingobacteriia</taxon>
        <taxon>Sphingobacteriales</taxon>
        <taxon>Sphingobacteriaceae</taxon>
        <taxon>Mucilaginibacter</taxon>
    </lineage>
</organism>
<evidence type="ECO:0008006" key="4">
    <source>
        <dbReference type="Google" id="ProtNLM"/>
    </source>
</evidence>
<reference evidence="2" key="1">
    <citation type="submission" date="2020-08" db="EMBL/GenBank/DDBJ databases">
        <title>Genomic Encyclopedia of Type Strains, Phase III (KMG-III): the genomes of soil and plant-associated and newly described type strains.</title>
        <authorList>
            <person name="Whitman W."/>
        </authorList>
    </citation>
    <scope>NUCLEOTIDE SEQUENCE [LARGE SCALE GENOMIC DNA]</scope>
    <source>
        <strain evidence="2">CECT 8628</strain>
    </source>
</reference>
<name>A0A839SFL9_9SPHI</name>
<keyword evidence="3" id="KW-1185">Reference proteome</keyword>
<evidence type="ECO:0000256" key="1">
    <source>
        <dbReference type="SAM" id="Phobius"/>
    </source>
</evidence>
<keyword evidence="1" id="KW-0472">Membrane</keyword>
<dbReference type="AlphaFoldDB" id="A0A839SFL9"/>
<keyword evidence="1" id="KW-0812">Transmembrane</keyword>
<feature type="transmembrane region" description="Helical" evidence="1">
    <location>
        <begin position="47"/>
        <end position="67"/>
    </location>
</feature>
<evidence type="ECO:0000313" key="3">
    <source>
        <dbReference type="Proteomes" id="UP000539265"/>
    </source>
</evidence>
<gene>
    <name evidence="2" type="ORF">FHS11_001837</name>
</gene>
<sequence length="110" mass="12111">MKKLLAGFGGILTGLATFYLIYGWYNVFPWAIVALIIGYTGKNRRDGIINGAIFGYFLFLVYIYAGYKGRTDTSAMAKFILFDALFSLVGAFAGAIGAFIGNWLKGKIRK</sequence>
<proteinExistence type="predicted"/>
<comment type="caution">
    <text evidence="2">The sequence shown here is derived from an EMBL/GenBank/DDBJ whole genome shotgun (WGS) entry which is preliminary data.</text>
</comment>
<feature type="transmembrane region" description="Helical" evidence="1">
    <location>
        <begin position="79"/>
        <end position="104"/>
    </location>
</feature>
<dbReference type="EMBL" id="JACHWX010000004">
    <property type="protein sequence ID" value="MBB3055419.1"/>
    <property type="molecule type" value="Genomic_DNA"/>
</dbReference>
<protein>
    <recommendedName>
        <fullName evidence="4">TIGR04086 family membrane protein</fullName>
    </recommendedName>
</protein>
<accession>A0A839SFL9</accession>
<dbReference type="Proteomes" id="UP000539265">
    <property type="component" value="Unassembled WGS sequence"/>
</dbReference>